<feature type="region of interest" description="Disordered" evidence="3">
    <location>
        <begin position="288"/>
        <end position="326"/>
    </location>
</feature>
<evidence type="ECO:0000313" key="6">
    <source>
        <dbReference type="Proteomes" id="UP001519311"/>
    </source>
</evidence>
<feature type="region of interest" description="Disordered" evidence="3">
    <location>
        <begin position="58"/>
        <end position="101"/>
    </location>
</feature>
<organism evidence="5 6">
    <name type="scientific">Streptomyces clavifer</name>
    <dbReference type="NCBI Taxonomy" id="68188"/>
    <lineage>
        <taxon>Bacteria</taxon>
        <taxon>Bacillati</taxon>
        <taxon>Actinomycetota</taxon>
        <taxon>Actinomycetes</taxon>
        <taxon>Kitasatosporales</taxon>
        <taxon>Streptomycetaceae</taxon>
        <taxon>Streptomyces</taxon>
    </lineage>
</organism>
<dbReference type="Pfam" id="PF13490">
    <property type="entry name" value="zf-HC2"/>
    <property type="match status" value="1"/>
</dbReference>
<dbReference type="InterPro" id="IPR027383">
    <property type="entry name" value="Znf_put"/>
</dbReference>
<reference evidence="5 6" key="1">
    <citation type="submission" date="2021-03" db="EMBL/GenBank/DDBJ databases">
        <title>Sequencing the genomes of 1000 actinobacteria strains.</title>
        <authorList>
            <person name="Klenk H.-P."/>
        </authorList>
    </citation>
    <scope>NUCLEOTIDE SEQUENCE [LARGE SCALE GENOMIC DNA]</scope>
    <source>
        <strain evidence="5 6">DSM 40843</strain>
    </source>
</reference>
<accession>A0ABS4V5R8</accession>
<keyword evidence="1" id="KW-0805">Transcription regulation</keyword>
<dbReference type="EMBL" id="JAGINS010000001">
    <property type="protein sequence ID" value="MBP2359242.1"/>
    <property type="molecule type" value="Genomic_DNA"/>
</dbReference>
<dbReference type="Proteomes" id="UP001519311">
    <property type="component" value="Unassembled WGS sequence"/>
</dbReference>
<protein>
    <submittedName>
        <fullName evidence="5">Anti-sigma factor RsiW</fullName>
    </submittedName>
</protein>
<sequence>MSGTGPTPAEHHLGDRLAALVDGELKHDARERVLAHLATCSRCKAEADAQRRLKSAFATAAPPSPSEGFLARLQGLPGGPGNDDSSSGGPFGGGRRFGEGLFPALTPPGAGTEPATKPSPLDGFGYLPTAHGSSAVLPGGPSSAFRIHAVSREADRSPWRARRFAFAAASAVSLAAIALGGALPLEYGPEAPLSAGGAGSSGRPLDTETRTGGTSVAASRSGGGALSVDTRPGAPTVAPTATPSSTAPQVLATAPSLISTTALTGHTFAFPVLNVSVPPLIRPTDAGPLLSAALGGDEKPKQAAPSATASASPTLRDRAMPLSPLR</sequence>
<evidence type="ECO:0000259" key="4">
    <source>
        <dbReference type="Pfam" id="PF13490"/>
    </source>
</evidence>
<evidence type="ECO:0000313" key="5">
    <source>
        <dbReference type="EMBL" id="MBP2359242.1"/>
    </source>
</evidence>
<feature type="compositionally biased region" description="Low complexity" evidence="3">
    <location>
        <begin position="303"/>
        <end position="314"/>
    </location>
</feature>
<evidence type="ECO:0000256" key="2">
    <source>
        <dbReference type="ARBA" id="ARBA00023163"/>
    </source>
</evidence>
<dbReference type="InterPro" id="IPR041916">
    <property type="entry name" value="Anti_sigma_zinc_sf"/>
</dbReference>
<gene>
    <name evidence="5" type="ORF">JOF59_001642</name>
</gene>
<feature type="compositionally biased region" description="Low complexity" evidence="3">
    <location>
        <begin position="234"/>
        <end position="247"/>
    </location>
</feature>
<comment type="caution">
    <text evidence="5">The sequence shown here is derived from an EMBL/GenBank/DDBJ whole genome shotgun (WGS) entry which is preliminary data.</text>
</comment>
<dbReference type="Gene3D" id="1.10.10.1320">
    <property type="entry name" value="Anti-sigma factor, zinc-finger domain"/>
    <property type="match status" value="1"/>
</dbReference>
<proteinExistence type="predicted"/>
<evidence type="ECO:0000256" key="3">
    <source>
        <dbReference type="SAM" id="MobiDB-lite"/>
    </source>
</evidence>
<feature type="region of interest" description="Disordered" evidence="3">
    <location>
        <begin position="193"/>
        <end position="247"/>
    </location>
</feature>
<dbReference type="RefSeq" id="WP_056793958.1">
    <property type="nucleotide sequence ID" value="NZ_BMWJ01000001.1"/>
</dbReference>
<keyword evidence="6" id="KW-1185">Reference proteome</keyword>
<dbReference type="GeneID" id="97344647"/>
<keyword evidence="2" id="KW-0804">Transcription</keyword>
<evidence type="ECO:0000256" key="1">
    <source>
        <dbReference type="ARBA" id="ARBA00023015"/>
    </source>
</evidence>
<name>A0ABS4V5R8_9ACTN</name>
<feature type="domain" description="Putative zinc-finger" evidence="4">
    <location>
        <begin position="15"/>
        <end position="43"/>
    </location>
</feature>